<dbReference type="InterPro" id="IPR006127">
    <property type="entry name" value="ZnuA-like"/>
</dbReference>
<reference evidence="1 2" key="1">
    <citation type="submission" date="2018-01" db="EMBL/GenBank/DDBJ databases">
        <title>Draft genome sequence of Jishengella endophytica.</title>
        <authorList>
            <person name="Sahin N."/>
            <person name="Ay H."/>
            <person name="Saygin H."/>
        </authorList>
    </citation>
    <scope>NUCLEOTIDE SEQUENCE [LARGE SCALE GENOMIC DNA]</scope>
    <source>
        <strain evidence="1 2">DSM 45430</strain>
    </source>
</reference>
<dbReference type="GO" id="GO:0046872">
    <property type="term" value="F:metal ion binding"/>
    <property type="evidence" value="ECO:0007669"/>
    <property type="project" value="InterPro"/>
</dbReference>
<dbReference type="RefSeq" id="WP_111244021.1">
    <property type="nucleotide sequence ID" value="NZ_AP023358.1"/>
</dbReference>
<dbReference type="Pfam" id="PF01297">
    <property type="entry name" value="ZnuA"/>
    <property type="match status" value="1"/>
</dbReference>
<dbReference type="AlphaFoldDB" id="A0A2W2C9B7"/>
<evidence type="ECO:0000313" key="1">
    <source>
        <dbReference type="EMBL" id="PZF95252.1"/>
    </source>
</evidence>
<dbReference type="OrthoDB" id="1951467at2"/>
<dbReference type="SUPFAM" id="SSF53807">
    <property type="entry name" value="Helical backbone' metal receptor"/>
    <property type="match status" value="1"/>
</dbReference>
<comment type="caution">
    <text evidence="1">The sequence shown here is derived from an EMBL/GenBank/DDBJ whole genome shotgun (WGS) entry which is preliminary data.</text>
</comment>
<gene>
    <name evidence="1" type="ORF">C1I93_15545</name>
</gene>
<proteinExistence type="predicted"/>
<organism evidence="1 2">
    <name type="scientific">Micromonospora endophytica</name>
    <dbReference type="NCBI Taxonomy" id="515350"/>
    <lineage>
        <taxon>Bacteria</taxon>
        <taxon>Bacillati</taxon>
        <taxon>Actinomycetota</taxon>
        <taxon>Actinomycetes</taxon>
        <taxon>Micromonosporales</taxon>
        <taxon>Micromonosporaceae</taxon>
        <taxon>Micromonospora</taxon>
    </lineage>
</organism>
<name>A0A2W2C9B7_9ACTN</name>
<dbReference type="EMBL" id="POTX01000094">
    <property type="protein sequence ID" value="PZF95252.1"/>
    <property type="molecule type" value="Genomic_DNA"/>
</dbReference>
<accession>A0A2W2C9B7</accession>
<keyword evidence="2" id="KW-1185">Reference proteome</keyword>
<protein>
    <submittedName>
        <fullName evidence="1">ABC transporter substrate-binding protein</fullName>
    </submittedName>
</protein>
<dbReference type="GO" id="GO:0030001">
    <property type="term" value="P:metal ion transport"/>
    <property type="evidence" value="ECO:0007669"/>
    <property type="project" value="InterPro"/>
</dbReference>
<sequence>MRSIRAAALAAVATLSLLASGCGSTDDPAPTGSGGTTADQGPKVVASTSWVGAFAKAAGVTDVTVIAPANVQHPPDYDPKPSDLAAVANADYILFAEFDGFAPRLKDAAGGGGQLVPVQLENTPGAIRSEVTRLAGLFGTSTAADTWLTTFDAEYGKLSDQVKAALPDPAPVAVSQLFVGYWGEFAGLTIAGTYGPQPVTPGQLADLTTKKPTLVLANAHLPGANPDISGATRVDIVNYPGEDLDLLGVFRTNTERLAAALAP</sequence>
<evidence type="ECO:0000313" key="2">
    <source>
        <dbReference type="Proteomes" id="UP000248627"/>
    </source>
</evidence>
<dbReference type="Proteomes" id="UP000248627">
    <property type="component" value="Unassembled WGS sequence"/>
</dbReference>
<dbReference type="PROSITE" id="PS51257">
    <property type="entry name" value="PROKAR_LIPOPROTEIN"/>
    <property type="match status" value="1"/>
</dbReference>
<dbReference type="Gene3D" id="3.40.50.1980">
    <property type="entry name" value="Nitrogenase molybdenum iron protein domain"/>
    <property type="match status" value="1"/>
</dbReference>